<accession>A0ABV2KE66</accession>
<protein>
    <submittedName>
        <fullName evidence="1">OB-fold protein</fullName>
    </submittedName>
</protein>
<sequence length="74" mass="8419">MFIPPIEKCPHCASNEEFYSKLTITGSTVLYHNYDGSDAENSGLYDGLNEKQSKYAYCSNCHKRLFGMSELEEI</sequence>
<evidence type="ECO:0000313" key="1">
    <source>
        <dbReference type="EMBL" id="MET3658358.1"/>
    </source>
</evidence>
<dbReference type="RefSeq" id="WP_354313987.1">
    <property type="nucleotide sequence ID" value="NZ_JBEPME010000005.1"/>
</dbReference>
<gene>
    <name evidence="1" type="ORF">ABIC55_003475</name>
</gene>
<keyword evidence="2" id="KW-1185">Reference proteome</keyword>
<evidence type="ECO:0000313" key="2">
    <source>
        <dbReference type="Proteomes" id="UP001549104"/>
    </source>
</evidence>
<comment type="caution">
    <text evidence="1">The sequence shown here is derived from an EMBL/GenBank/DDBJ whole genome shotgun (WGS) entry which is preliminary data.</text>
</comment>
<dbReference type="Proteomes" id="UP001549104">
    <property type="component" value="Unassembled WGS sequence"/>
</dbReference>
<name>A0ABV2KE66_SPOPS</name>
<proteinExistence type="predicted"/>
<dbReference type="EMBL" id="JBEPME010000005">
    <property type="protein sequence ID" value="MET3658358.1"/>
    <property type="molecule type" value="Genomic_DNA"/>
</dbReference>
<reference evidence="1 2" key="1">
    <citation type="submission" date="2024-06" db="EMBL/GenBank/DDBJ databases">
        <title>Sorghum-associated microbial communities from plants grown in Nebraska, USA.</title>
        <authorList>
            <person name="Schachtman D."/>
        </authorList>
    </citation>
    <scope>NUCLEOTIDE SEQUENCE [LARGE SCALE GENOMIC DNA]</scope>
    <source>
        <strain evidence="1 2">1288</strain>
    </source>
</reference>
<organism evidence="1 2">
    <name type="scientific">Sporosarcina psychrophila</name>
    <name type="common">Bacillus psychrophilus</name>
    <dbReference type="NCBI Taxonomy" id="1476"/>
    <lineage>
        <taxon>Bacteria</taxon>
        <taxon>Bacillati</taxon>
        <taxon>Bacillota</taxon>
        <taxon>Bacilli</taxon>
        <taxon>Bacillales</taxon>
        <taxon>Caryophanaceae</taxon>
        <taxon>Sporosarcina</taxon>
    </lineage>
</organism>